<name>S7TFA3_DESML</name>
<organism evidence="1 2">
    <name type="scientific">Desulfococcus multivorans DSM 2059</name>
    <dbReference type="NCBI Taxonomy" id="1121405"/>
    <lineage>
        <taxon>Bacteria</taxon>
        <taxon>Pseudomonadati</taxon>
        <taxon>Thermodesulfobacteriota</taxon>
        <taxon>Desulfobacteria</taxon>
        <taxon>Desulfobacterales</taxon>
        <taxon>Desulfococcaceae</taxon>
        <taxon>Desulfococcus</taxon>
    </lineage>
</organism>
<evidence type="ECO:0000313" key="1">
    <source>
        <dbReference type="EMBL" id="EPR35892.1"/>
    </source>
</evidence>
<sequence length="320" mass="34458">MSANTVSLKICGASPARPAMRLLAVLLSVLCLWGCATVRSQTRKVVEAIPFTGERLQKKVAILPFENTTFISDAEITQRFMSRFMDRLSAGCNGVQWLKPGDPGYPDEAVDRMPRPASGRIDNLALAEIGRTSGINAFLVGHLVGIDAEEKDEGFFIFRDTHYYESVQVGLQLYDSGTGAKLMDESPKATAEVDGAEYDAVLARDLKAVYALDETLDRVAEIGAAQICEVLGKHPWQGYVLAVQDGKAILSSGREIGLKAGDILEVYNAGEVIEGRMGQRFIIPGTLAGTLEITAVDDGRAEARPIDATPVAEGAAVRLK</sequence>
<dbReference type="eggNOG" id="ENOG5033FUX">
    <property type="taxonomic scope" value="Bacteria"/>
</dbReference>
<keyword evidence="2" id="KW-1185">Reference proteome</keyword>
<dbReference type="Proteomes" id="UP000014977">
    <property type="component" value="Unassembled WGS sequence"/>
</dbReference>
<protein>
    <recommendedName>
        <fullName evidence="3">Flagellar assembly protein T C-terminal domain-containing protein</fullName>
    </recommendedName>
</protein>
<evidence type="ECO:0008006" key="3">
    <source>
        <dbReference type="Google" id="ProtNLM"/>
    </source>
</evidence>
<accession>S7TFA3</accession>
<evidence type="ECO:0000313" key="2">
    <source>
        <dbReference type="Proteomes" id="UP000014977"/>
    </source>
</evidence>
<reference evidence="1 2" key="1">
    <citation type="journal article" date="2013" name="Genome Announc.">
        <title>Draft genome sequences for three mercury-methylating, sulfate-reducing bacteria.</title>
        <authorList>
            <person name="Brown S.D."/>
            <person name="Hurt R.A.Jr."/>
            <person name="Gilmour C.C."/>
            <person name="Elias D.A."/>
        </authorList>
    </citation>
    <scope>NUCLEOTIDE SEQUENCE [LARGE SCALE GENOMIC DNA]</scope>
    <source>
        <strain evidence="1 2">DSM 2059</strain>
    </source>
</reference>
<dbReference type="STRING" id="897.B2D07_15630"/>
<proteinExistence type="predicted"/>
<dbReference type="AlphaFoldDB" id="S7TFA3"/>
<dbReference type="EMBL" id="ATHJ01000105">
    <property type="protein sequence ID" value="EPR35892.1"/>
    <property type="molecule type" value="Genomic_DNA"/>
</dbReference>
<dbReference type="Gene3D" id="3.40.50.10610">
    <property type="entry name" value="ABC-type transport auxiliary lipoprotein component"/>
    <property type="match status" value="1"/>
</dbReference>
<comment type="caution">
    <text evidence="1">The sequence shown here is derived from an EMBL/GenBank/DDBJ whole genome shotgun (WGS) entry which is preliminary data.</text>
</comment>
<dbReference type="OrthoDB" id="5422222at2"/>
<dbReference type="RefSeq" id="WP_020877708.1">
    <property type="nucleotide sequence ID" value="NZ_ATHJ01000105.1"/>
</dbReference>
<gene>
    <name evidence="1" type="ORF">dsmv_0597</name>
</gene>